<dbReference type="Proteomes" id="UP000005237">
    <property type="component" value="Unassembled WGS sequence"/>
</dbReference>
<evidence type="ECO:0000313" key="3">
    <source>
        <dbReference type="EnsemblMetazoa" id="CJA42400.1"/>
    </source>
</evidence>
<feature type="compositionally biased region" description="Basic and acidic residues" evidence="1">
    <location>
        <begin position="372"/>
        <end position="400"/>
    </location>
</feature>
<dbReference type="GO" id="GO:0035267">
    <property type="term" value="C:NuA4 histone acetyltransferase complex"/>
    <property type="evidence" value="ECO:0007669"/>
    <property type="project" value="TreeGrafter"/>
</dbReference>
<accession>A0A8R1IV58</accession>
<feature type="region of interest" description="Disordered" evidence="1">
    <location>
        <begin position="221"/>
        <end position="431"/>
    </location>
</feature>
<dbReference type="Pfam" id="PF18544">
    <property type="entry name" value="Polo_box_3"/>
    <property type="match status" value="1"/>
</dbReference>
<dbReference type="AlphaFoldDB" id="A0A8R1IV58"/>
<keyword evidence="4" id="KW-1185">Reference proteome</keyword>
<feature type="compositionally biased region" description="Polar residues" evidence="1">
    <location>
        <begin position="283"/>
        <end position="297"/>
    </location>
</feature>
<evidence type="ECO:0000313" key="4">
    <source>
        <dbReference type="Proteomes" id="UP000005237"/>
    </source>
</evidence>
<reference evidence="4" key="1">
    <citation type="submission" date="2010-08" db="EMBL/GenBank/DDBJ databases">
        <authorList>
            <consortium name="Caenorhabditis japonica Sequencing Consortium"/>
            <person name="Wilson R.K."/>
        </authorList>
    </citation>
    <scope>NUCLEOTIDE SEQUENCE [LARGE SCALE GENOMIC DNA]</scope>
    <source>
        <strain evidence="4">DF5081</strain>
    </source>
</reference>
<dbReference type="InterPro" id="IPR047108">
    <property type="entry name" value="Plk4-like_POLO_box_2_sf"/>
</dbReference>
<reference evidence="3" key="2">
    <citation type="submission" date="2022-06" db="UniProtKB">
        <authorList>
            <consortium name="EnsemblMetazoa"/>
        </authorList>
    </citation>
    <scope>IDENTIFICATION</scope>
    <source>
        <strain evidence="3">DF5081</strain>
    </source>
</reference>
<dbReference type="InterPro" id="IPR040734">
    <property type="entry name" value="Zyg-1_PB2"/>
</dbReference>
<feature type="compositionally biased region" description="Low complexity" evidence="1">
    <location>
        <begin position="419"/>
        <end position="429"/>
    </location>
</feature>
<feature type="region of interest" description="Disordered" evidence="1">
    <location>
        <begin position="180"/>
        <end position="209"/>
    </location>
</feature>
<evidence type="ECO:0000256" key="1">
    <source>
        <dbReference type="SAM" id="MobiDB-lite"/>
    </source>
</evidence>
<dbReference type="PANTHER" id="PTHR15398">
    <property type="entry name" value="BROMODOMAIN-CONTAINING PROTEIN 8"/>
    <property type="match status" value="1"/>
</dbReference>
<feature type="compositionally biased region" description="Low complexity" evidence="1">
    <location>
        <begin position="401"/>
        <end position="412"/>
    </location>
</feature>
<dbReference type="Gene3D" id="3.30.1120.130">
    <property type="match status" value="1"/>
</dbReference>
<dbReference type="PANTHER" id="PTHR15398:SF4">
    <property type="entry name" value="BROMODOMAIN-CONTAINING PROTEIN 8 ISOFORM X1"/>
    <property type="match status" value="1"/>
</dbReference>
<organism evidence="3 4">
    <name type="scientific">Caenorhabditis japonica</name>
    <dbReference type="NCBI Taxonomy" id="281687"/>
    <lineage>
        <taxon>Eukaryota</taxon>
        <taxon>Metazoa</taxon>
        <taxon>Ecdysozoa</taxon>
        <taxon>Nematoda</taxon>
        <taxon>Chromadorea</taxon>
        <taxon>Rhabditida</taxon>
        <taxon>Rhabditina</taxon>
        <taxon>Rhabditomorpha</taxon>
        <taxon>Rhabditoidea</taxon>
        <taxon>Rhabditidae</taxon>
        <taxon>Peloderinae</taxon>
        <taxon>Caenorhabditis</taxon>
    </lineage>
</organism>
<sequence length="636" mass="71464">MAFRFGRSHWQDSDRLNLMTVCQEHQQWEKRLDSMRKIYSKVNYPPGYFTENSCREELERLMSLPTPNLRLDTDKHFVYSRKIMMEKWVEHLTAEVKKQQKTQAELAMVTVRKNTEYIKEALSGTISEERIQELLQTAKDVADKKKNDQVYKRIVGSLDAAITDRLTKSGGKLDIGTLVLPPTKPPGEDAVTGSRGFLTPTHSMNAPDFQLSPMLSLSEAVRDAAPVPPPPEPVEPEPIPSVSDFPIPDEIMEPPASPVVVKVKEKESEKIASPQKTPAKPTRNASSRGAQKKNYQSPLEVKTENEIKEEEEEPSTPTHIDETLSSETPNSHGPTPRGRGRPRTVRSFPRRDKRKNEGKADEELLQNSSVEPPEKGEEKPEKKKTVEKVENKKGKGKKENSPTPSTESTPTASRRRPIESSQESSSISQLPDDVLNDYKRLHKMVTTTFRSRVAKITFRRPPQFPDAQAQLMENGDLRIKFPKSLVVRKIATGEVFNCVETRKEPVHGSTLGKVNEVFAYLTRFDECLSGMGQLTCFPIVFNIGIPTTGLSNNSPLSVMPSGVHSRFAFSNISNGQQSQMPRSAPFLTKPYSASSRPASTDVERRDLNKENSASGWMPPKYKFKLAKSPKCLPCRE</sequence>
<feature type="compositionally biased region" description="Polar residues" evidence="1">
    <location>
        <begin position="315"/>
        <end position="332"/>
    </location>
</feature>
<dbReference type="EnsemblMetazoa" id="CJA42400.1">
    <property type="protein sequence ID" value="CJA42400.1"/>
    <property type="gene ID" value="WBGene00218248"/>
</dbReference>
<name>A0A8R1IV58_CAEJA</name>
<feature type="region of interest" description="Disordered" evidence="1">
    <location>
        <begin position="574"/>
        <end position="620"/>
    </location>
</feature>
<feature type="domain" description="Zyg-1 polo box" evidence="2">
    <location>
        <begin position="452"/>
        <end position="544"/>
    </location>
</feature>
<evidence type="ECO:0000259" key="2">
    <source>
        <dbReference type="Pfam" id="PF18544"/>
    </source>
</evidence>
<proteinExistence type="predicted"/>
<protein>
    <submittedName>
        <fullName evidence="3">Polo_box_3 domain-containing protein</fullName>
    </submittedName>
</protein>
<feature type="compositionally biased region" description="Pro residues" evidence="1">
    <location>
        <begin position="226"/>
        <end position="239"/>
    </location>
</feature>